<dbReference type="PANTHER" id="PTHR46068:SF1">
    <property type="entry name" value="TRANSPOSASE IS30-LIKE HTH DOMAIN-CONTAINING PROTEIN"/>
    <property type="match status" value="1"/>
</dbReference>
<evidence type="ECO:0000313" key="2">
    <source>
        <dbReference type="EMBL" id="EYC29115.1"/>
    </source>
</evidence>
<gene>
    <name evidence="2" type="primary">Acey_s0006.g2796</name>
    <name evidence="2" type="ORF">Y032_0006g2796</name>
</gene>
<accession>A0A016VNZ5</accession>
<keyword evidence="3" id="KW-1185">Reference proteome</keyword>
<evidence type="ECO:0000313" key="3">
    <source>
        <dbReference type="Proteomes" id="UP000024635"/>
    </source>
</evidence>
<reference evidence="3" key="1">
    <citation type="journal article" date="2015" name="Nat. Genet.">
        <title>The genome and transcriptome of the zoonotic hookworm Ancylostoma ceylanicum identify infection-specific gene families.</title>
        <authorList>
            <person name="Schwarz E.M."/>
            <person name="Hu Y."/>
            <person name="Antoshechkin I."/>
            <person name="Miller M.M."/>
            <person name="Sternberg P.W."/>
            <person name="Aroian R.V."/>
        </authorList>
    </citation>
    <scope>NUCLEOTIDE SEQUENCE</scope>
    <source>
        <strain evidence="3">HY135</strain>
    </source>
</reference>
<evidence type="ECO:0000256" key="1">
    <source>
        <dbReference type="SAM" id="MobiDB-lite"/>
    </source>
</evidence>
<proteinExistence type="predicted"/>
<feature type="region of interest" description="Disordered" evidence="1">
    <location>
        <begin position="87"/>
        <end position="111"/>
    </location>
</feature>
<dbReference type="PANTHER" id="PTHR46068">
    <property type="entry name" value="PROTEIN CBG27172"/>
    <property type="match status" value="1"/>
</dbReference>
<dbReference type="OrthoDB" id="5860999at2759"/>
<name>A0A016VNZ5_9BILA</name>
<dbReference type="EMBL" id="JARK01001342">
    <property type="protein sequence ID" value="EYC29115.1"/>
    <property type="molecule type" value="Genomic_DNA"/>
</dbReference>
<feature type="compositionally biased region" description="Polar residues" evidence="1">
    <location>
        <begin position="95"/>
        <end position="111"/>
    </location>
</feature>
<dbReference type="AlphaFoldDB" id="A0A016VNZ5"/>
<organism evidence="2 3">
    <name type="scientific">Ancylostoma ceylanicum</name>
    <dbReference type="NCBI Taxonomy" id="53326"/>
    <lineage>
        <taxon>Eukaryota</taxon>
        <taxon>Metazoa</taxon>
        <taxon>Ecdysozoa</taxon>
        <taxon>Nematoda</taxon>
        <taxon>Chromadorea</taxon>
        <taxon>Rhabditida</taxon>
        <taxon>Rhabditina</taxon>
        <taxon>Rhabditomorpha</taxon>
        <taxon>Strongyloidea</taxon>
        <taxon>Ancylostomatidae</taxon>
        <taxon>Ancylostomatinae</taxon>
        <taxon>Ancylostoma</taxon>
    </lineage>
</organism>
<protein>
    <submittedName>
        <fullName evidence="2">Uncharacterized protein</fullName>
    </submittedName>
</protein>
<dbReference type="Proteomes" id="UP000024635">
    <property type="component" value="Unassembled WGS sequence"/>
</dbReference>
<sequence>MREVIRKMTDRKDDLSLKQMAKQLNISRKSVQMTVKNELGLWSYRLLSGQILADQAKQNWKEKRKKLREFFKVRRIEDSLRSDEKAFTVEDAKNSESPPTSQPRSQEQLQARNCHKKSFSCKLNGLGQYQCNGQDFFDFYRENRQN</sequence>
<comment type="caution">
    <text evidence="2">The sequence shown here is derived from an EMBL/GenBank/DDBJ whole genome shotgun (WGS) entry which is preliminary data.</text>
</comment>